<comment type="caution">
    <text evidence="2">The sequence shown here is derived from an EMBL/GenBank/DDBJ whole genome shotgun (WGS) entry which is preliminary data.</text>
</comment>
<dbReference type="Proteomes" id="UP000324222">
    <property type="component" value="Unassembled WGS sequence"/>
</dbReference>
<evidence type="ECO:0000256" key="1">
    <source>
        <dbReference type="SAM" id="MobiDB-lite"/>
    </source>
</evidence>
<sequence>MSSQAPSPYHPITLSPCHPYTPFHPYTPLPLSPHHHPPTSPSPAFATATTPAPAYDPAAPSSPLDTQMRHGWTGVAAACKLFLFTHFTALENWEERKRFGC</sequence>
<feature type="region of interest" description="Disordered" evidence="1">
    <location>
        <begin position="31"/>
        <end position="67"/>
    </location>
</feature>
<reference evidence="2 3" key="1">
    <citation type="submission" date="2019-05" db="EMBL/GenBank/DDBJ databases">
        <title>Another draft genome of Portunus trituberculatus and its Hox gene families provides insights of decapod evolution.</title>
        <authorList>
            <person name="Jeong J.-H."/>
            <person name="Song I."/>
            <person name="Kim S."/>
            <person name="Choi T."/>
            <person name="Kim D."/>
            <person name="Ryu S."/>
            <person name="Kim W."/>
        </authorList>
    </citation>
    <scope>NUCLEOTIDE SEQUENCE [LARGE SCALE GENOMIC DNA]</scope>
    <source>
        <tissue evidence="2">Muscle</tissue>
    </source>
</reference>
<gene>
    <name evidence="2" type="ORF">E2C01_051182</name>
</gene>
<protein>
    <submittedName>
        <fullName evidence="2">Uncharacterized protein</fullName>
    </submittedName>
</protein>
<name>A0A5B7GIW5_PORTR</name>
<evidence type="ECO:0000313" key="2">
    <source>
        <dbReference type="EMBL" id="MPC57207.1"/>
    </source>
</evidence>
<proteinExistence type="predicted"/>
<keyword evidence="3" id="KW-1185">Reference proteome</keyword>
<accession>A0A5B7GIW5</accession>
<feature type="compositionally biased region" description="Low complexity" evidence="1">
    <location>
        <begin position="42"/>
        <end position="63"/>
    </location>
</feature>
<organism evidence="2 3">
    <name type="scientific">Portunus trituberculatus</name>
    <name type="common">Swimming crab</name>
    <name type="synonym">Neptunus trituberculatus</name>
    <dbReference type="NCBI Taxonomy" id="210409"/>
    <lineage>
        <taxon>Eukaryota</taxon>
        <taxon>Metazoa</taxon>
        <taxon>Ecdysozoa</taxon>
        <taxon>Arthropoda</taxon>
        <taxon>Crustacea</taxon>
        <taxon>Multicrustacea</taxon>
        <taxon>Malacostraca</taxon>
        <taxon>Eumalacostraca</taxon>
        <taxon>Eucarida</taxon>
        <taxon>Decapoda</taxon>
        <taxon>Pleocyemata</taxon>
        <taxon>Brachyura</taxon>
        <taxon>Eubrachyura</taxon>
        <taxon>Portunoidea</taxon>
        <taxon>Portunidae</taxon>
        <taxon>Portuninae</taxon>
        <taxon>Portunus</taxon>
    </lineage>
</organism>
<evidence type="ECO:0000313" key="3">
    <source>
        <dbReference type="Proteomes" id="UP000324222"/>
    </source>
</evidence>
<dbReference type="EMBL" id="VSRR010014594">
    <property type="protein sequence ID" value="MPC57207.1"/>
    <property type="molecule type" value="Genomic_DNA"/>
</dbReference>
<dbReference type="AlphaFoldDB" id="A0A5B7GIW5"/>